<gene>
    <name evidence="1" type="ORF">E3U43_004823</name>
</gene>
<dbReference type="EMBL" id="CM011693">
    <property type="protein sequence ID" value="TMS05573.1"/>
    <property type="molecule type" value="Genomic_DNA"/>
</dbReference>
<comment type="caution">
    <text evidence="1">The sequence shown here is derived from an EMBL/GenBank/DDBJ whole genome shotgun (WGS) entry which is preliminary data.</text>
</comment>
<dbReference type="Proteomes" id="UP000793456">
    <property type="component" value="Chromosome XX"/>
</dbReference>
<organism evidence="1 2">
    <name type="scientific">Larimichthys crocea</name>
    <name type="common">Large yellow croaker</name>
    <name type="synonym">Pseudosciaena crocea</name>
    <dbReference type="NCBI Taxonomy" id="215358"/>
    <lineage>
        <taxon>Eukaryota</taxon>
        <taxon>Metazoa</taxon>
        <taxon>Chordata</taxon>
        <taxon>Craniata</taxon>
        <taxon>Vertebrata</taxon>
        <taxon>Euteleostomi</taxon>
        <taxon>Actinopterygii</taxon>
        <taxon>Neopterygii</taxon>
        <taxon>Teleostei</taxon>
        <taxon>Neoteleostei</taxon>
        <taxon>Acanthomorphata</taxon>
        <taxon>Eupercaria</taxon>
        <taxon>Sciaenidae</taxon>
        <taxon>Larimichthys</taxon>
    </lineage>
</organism>
<reference evidence="1" key="1">
    <citation type="submission" date="2018-11" db="EMBL/GenBank/DDBJ databases">
        <title>The sequence and de novo assembly of Larimichthys crocea genome using PacBio and Hi-C technologies.</title>
        <authorList>
            <person name="Xu P."/>
            <person name="Chen B."/>
            <person name="Zhou Z."/>
            <person name="Ke Q."/>
            <person name="Wu Y."/>
            <person name="Bai H."/>
            <person name="Pu F."/>
        </authorList>
    </citation>
    <scope>NUCLEOTIDE SEQUENCE</scope>
    <source>
        <tissue evidence="1">Muscle</tissue>
    </source>
</reference>
<protein>
    <submittedName>
        <fullName evidence="1">Uncharacterized protein</fullName>
    </submittedName>
</protein>
<name>A0ACD3QGA8_LARCR</name>
<sequence>MGLERGSGVWLTLRAKWAEPLKDISSGGGREEDTHNKRSEASTAERGGRAVRCSRKTHQNDENRPKMRHRLGQMTADRHGLGRMGIPLMVRKLRQRRKRVT</sequence>
<evidence type="ECO:0000313" key="1">
    <source>
        <dbReference type="EMBL" id="TMS05573.1"/>
    </source>
</evidence>
<evidence type="ECO:0000313" key="2">
    <source>
        <dbReference type="Proteomes" id="UP000793456"/>
    </source>
</evidence>
<accession>A0ACD3QGA8</accession>
<proteinExistence type="predicted"/>
<keyword evidence="2" id="KW-1185">Reference proteome</keyword>